<dbReference type="OrthoDB" id="10012214at2"/>
<organism evidence="1 2">
    <name type="scientific">Citricoccus muralis</name>
    <dbReference type="NCBI Taxonomy" id="169134"/>
    <lineage>
        <taxon>Bacteria</taxon>
        <taxon>Bacillati</taxon>
        <taxon>Actinomycetota</taxon>
        <taxon>Actinomycetes</taxon>
        <taxon>Micrococcales</taxon>
        <taxon>Micrococcaceae</taxon>
        <taxon>Citricoccus</taxon>
    </lineage>
</organism>
<gene>
    <name evidence="1" type="ORF">C8E99_2508</name>
</gene>
<reference evidence="1 2" key="1">
    <citation type="submission" date="2018-07" db="EMBL/GenBank/DDBJ databases">
        <title>Sequencing the genomes of 1000 actinobacteria strains.</title>
        <authorList>
            <person name="Klenk H.-P."/>
        </authorList>
    </citation>
    <scope>NUCLEOTIDE SEQUENCE [LARGE SCALE GENOMIC DNA]</scope>
    <source>
        <strain evidence="1 2">DSM 14442</strain>
    </source>
</reference>
<evidence type="ECO:0000313" key="1">
    <source>
        <dbReference type="EMBL" id="REE04663.1"/>
    </source>
</evidence>
<keyword evidence="2" id="KW-1185">Reference proteome</keyword>
<accession>A0A3D9LHX1</accession>
<protein>
    <recommendedName>
        <fullName evidence="3">WXG100 family type VII secretion target</fullName>
    </recommendedName>
</protein>
<evidence type="ECO:0000313" key="2">
    <source>
        <dbReference type="Proteomes" id="UP000256727"/>
    </source>
</evidence>
<comment type="caution">
    <text evidence="1">The sequence shown here is derived from an EMBL/GenBank/DDBJ whole genome shotgun (WGS) entry which is preliminary data.</text>
</comment>
<dbReference type="Proteomes" id="UP000256727">
    <property type="component" value="Unassembled WGS sequence"/>
</dbReference>
<dbReference type="AlphaFoldDB" id="A0A3D9LHX1"/>
<evidence type="ECO:0008006" key="3">
    <source>
        <dbReference type="Google" id="ProtNLM"/>
    </source>
</evidence>
<dbReference type="RefSeq" id="WP_115932553.1">
    <property type="nucleotide sequence ID" value="NZ_QREH01000001.1"/>
</dbReference>
<sequence>MTTALGPTHAGIMFTSFLPDPLPDGEAVKAAAKEYTTHGTTMDDAYVETNTTWGTLPENFQIPEPDMATTLTALRDMVEPLGAAVVDGIDDIKSAMDAYGDSIVGFASTHQRLKERVDEYNALPATEYTASQKSVAIEDGEWLPTTRTETRRAVLETDLIQAQEEYEGYIDTCVSAIEAATPSVVKDQPANVTANIKLIQKSYELAATWSERGAAFRGAGQGRMRFIWRADVNTLSDFVKDGVPGWKAVHTEGTWLNNAPGWFKNRIPDPANFTDLNAVKAMDSWYESGITKMSHASDRFRGMLMASMPAPVFNQLDKLKNSRAGKFLSLNSVKKVNGKWKVEVNVGGKRSYLVPEKIRSQMGKFDKANDFFKKVGDNPVVKNGGKVLGALDMGATYYESYGNNYNEALRENPNGSPDAVRNEAIASTAIEGTAENAGKVVGGVVGRAAGAAVGQALIPIPGVGAAVGGFVGGVVGDYVGGKVGAAAGEFINDWRQGGADKAFGDAGKAIGDAGTAAVDGVKDVASSIGKKLFGW</sequence>
<name>A0A3D9LHX1_9MICC</name>
<proteinExistence type="predicted"/>
<dbReference type="EMBL" id="QREH01000001">
    <property type="protein sequence ID" value="REE04663.1"/>
    <property type="molecule type" value="Genomic_DNA"/>
</dbReference>